<evidence type="ECO:0008006" key="3">
    <source>
        <dbReference type="Google" id="ProtNLM"/>
    </source>
</evidence>
<protein>
    <recommendedName>
        <fullName evidence="3">DUF2577 domain-containing protein</fullName>
    </recommendedName>
</protein>
<dbReference type="EMBL" id="JAAMYB010000001">
    <property type="protein sequence ID" value="MCD3194258.1"/>
    <property type="molecule type" value="Genomic_DNA"/>
</dbReference>
<name>A0A9Q3V966_CLOBO</name>
<dbReference type="Proteomes" id="UP000813637">
    <property type="component" value="Unassembled WGS sequence"/>
</dbReference>
<reference evidence="1" key="2">
    <citation type="journal article" date="2021" name="Microorganisms">
        <title>Extensive Genome Exploration of Clostridium botulinum Group III Field Strains.</title>
        <authorList>
            <person name="Fillo S."/>
            <person name="Giordani F."/>
            <person name="Tonon E."/>
            <person name="Drigo I."/>
            <person name="Anselmo A."/>
            <person name="Fortunato A."/>
            <person name="Lista F."/>
            <person name="Bano L."/>
        </authorList>
    </citation>
    <scope>NUCLEOTIDE SEQUENCE</scope>
    <source>
        <strain evidence="1">IZSVe-TV_9877_3_12</strain>
    </source>
</reference>
<dbReference type="AlphaFoldDB" id="A0A9Q3V966"/>
<organism evidence="1 2">
    <name type="scientific">Clostridium botulinum C</name>
    <dbReference type="NCBI Taxonomy" id="36828"/>
    <lineage>
        <taxon>Bacteria</taxon>
        <taxon>Bacillati</taxon>
        <taxon>Bacillota</taxon>
        <taxon>Clostridia</taxon>
        <taxon>Eubacteriales</taxon>
        <taxon>Clostridiaceae</taxon>
        <taxon>Clostridium</taxon>
    </lineage>
</organism>
<comment type="caution">
    <text evidence="1">The sequence shown here is derived from an EMBL/GenBank/DDBJ whole genome shotgun (WGS) entry which is preliminary data.</text>
</comment>
<dbReference type="RefSeq" id="WP_003382237.1">
    <property type="nucleotide sequence ID" value="NZ_JAAMYB010000001.1"/>
</dbReference>
<evidence type="ECO:0000313" key="2">
    <source>
        <dbReference type="Proteomes" id="UP000813637"/>
    </source>
</evidence>
<sequence>MKDPYVELIKLIKDRGADNNPPSIQLGTMVTSTIVKVGDLQIDGDSLFIDEYWKGKLNKGDIVALLAMEDRQTYIILSKVVRM</sequence>
<accession>A0A9Q3V966</accession>
<evidence type="ECO:0000313" key="1">
    <source>
        <dbReference type="EMBL" id="MCD3194258.1"/>
    </source>
</evidence>
<reference evidence="1" key="1">
    <citation type="submission" date="2020-02" db="EMBL/GenBank/DDBJ databases">
        <authorList>
            <person name="Fillo S."/>
            <person name="Giordani F."/>
            <person name="Tonon E."/>
            <person name="Drigo I."/>
            <person name="Anselmo A."/>
            <person name="Fortunato A."/>
            <person name="Bano L."/>
            <person name="Lista F."/>
        </authorList>
    </citation>
    <scope>NUCLEOTIDE SEQUENCE</scope>
    <source>
        <strain evidence="1">IZSVe-TV_9877_3_12</strain>
    </source>
</reference>
<gene>
    <name evidence="1" type="ORF">G8S53_03010</name>
</gene>
<proteinExistence type="predicted"/>